<dbReference type="Proteomes" id="UP001286456">
    <property type="component" value="Unassembled WGS sequence"/>
</dbReference>
<organism evidence="2 3">
    <name type="scientific">Cercophora scortea</name>
    <dbReference type="NCBI Taxonomy" id="314031"/>
    <lineage>
        <taxon>Eukaryota</taxon>
        <taxon>Fungi</taxon>
        <taxon>Dikarya</taxon>
        <taxon>Ascomycota</taxon>
        <taxon>Pezizomycotina</taxon>
        <taxon>Sordariomycetes</taxon>
        <taxon>Sordariomycetidae</taxon>
        <taxon>Sordariales</taxon>
        <taxon>Lasiosphaeriaceae</taxon>
        <taxon>Cercophora</taxon>
    </lineage>
</organism>
<feature type="transmembrane region" description="Helical" evidence="1">
    <location>
        <begin position="13"/>
        <end position="36"/>
    </location>
</feature>
<keyword evidence="1" id="KW-1133">Transmembrane helix</keyword>
<evidence type="ECO:0000313" key="3">
    <source>
        <dbReference type="Proteomes" id="UP001286456"/>
    </source>
</evidence>
<reference evidence="2" key="1">
    <citation type="journal article" date="2023" name="Mol. Phylogenet. Evol.">
        <title>Genome-scale phylogeny and comparative genomics of the fungal order Sordariales.</title>
        <authorList>
            <person name="Hensen N."/>
            <person name="Bonometti L."/>
            <person name="Westerberg I."/>
            <person name="Brannstrom I.O."/>
            <person name="Guillou S."/>
            <person name="Cros-Aarteil S."/>
            <person name="Calhoun S."/>
            <person name="Haridas S."/>
            <person name="Kuo A."/>
            <person name="Mondo S."/>
            <person name="Pangilinan J."/>
            <person name="Riley R."/>
            <person name="LaButti K."/>
            <person name="Andreopoulos B."/>
            <person name="Lipzen A."/>
            <person name="Chen C."/>
            <person name="Yan M."/>
            <person name="Daum C."/>
            <person name="Ng V."/>
            <person name="Clum A."/>
            <person name="Steindorff A."/>
            <person name="Ohm R.A."/>
            <person name="Martin F."/>
            <person name="Silar P."/>
            <person name="Natvig D.O."/>
            <person name="Lalanne C."/>
            <person name="Gautier V."/>
            <person name="Ament-Velasquez S.L."/>
            <person name="Kruys A."/>
            <person name="Hutchinson M.I."/>
            <person name="Powell A.J."/>
            <person name="Barry K."/>
            <person name="Miller A.N."/>
            <person name="Grigoriev I.V."/>
            <person name="Debuchy R."/>
            <person name="Gladieux P."/>
            <person name="Hiltunen Thoren M."/>
            <person name="Johannesson H."/>
        </authorList>
    </citation>
    <scope>NUCLEOTIDE SEQUENCE</scope>
    <source>
        <strain evidence="2">SMH4131-1</strain>
    </source>
</reference>
<proteinExistence type="predicted"/>
<name>A0AAE0MMX8_9PEZI</name>
<comment type="caution">
    <text evidence="2">The sequence shown here is derived from an EMBL/GenBank/DDBJ whole genome shotgun (WGS) entry which is preliminary data.</text>
</comment>
<dbReference type="AlphaFoldDB" id="A0AAE0MMX8"/>
<evidence type="ECO:0000313" key="2">
    <source>
        <dbReference type="EMBL" id="KAK3336994.1"/>
    </source>
</evidence>
<reference evidence="2" key="2">
    <citation type="submission" date="2023-06" db="EMBL/GenBank/DDBJ databases">
        <authorList>
            <consortium name="Lawrence Berkeley National Laboratory"/>
            <person name="Haridas S."/>
            <person name="Hensen N."/>
            <person name="Bonometti L."/>
            <person name="Westerberg I."/>
            <person name="Brannstrom I.O."/>
            <person name="Guillou S."/>
            <person name="Cros-Aarteil S."/>
            <person name="Calhoun S."/>
            <person name="Kuo A."/>
            <person name="Mondo S."/>
            <person name="Pangilinan J."/>
            <person name="Riley R."/>
            <person name="Labutti K."/>
            <person name="Andreopoulos B."/>
            <person name="Lipzen A."/>
            <person name="Chen C."/>
            <person name="Yanf M."/>
            <person name="Daum C."/>
            <person name="Ng V."/>
            <person name="Clum A."/>
            <person name="Steindorff A."/>
            <person name="Ohm R."/>
            <person name="Martin F."/>
            <person name="Silar P."/>
            <person name="Natvig D."/>
            <person name="Lalanne C."/>
            <person name="Gautier V."/>
            <person name="Ament-Velasquez S.L."/>
            <person name="Kruys A."/>
            <person name="Hutchinson M.I."/>
            <person name="Powell A.J."/>
            <person name="Barry K."/>
            <person name="Miller A.N."/>
            <person name="Grigoriev I.V."/>
            <person name="Debuchy R."/>
            <person name="Gladieux P."/>
            <person name="Thoren M.H."/>
            <person name="Johannesson H."/>
        </authorList>
    </citation>
    <scope>NUCLEOTIDE SEQUENCE</scope>
    <source>
        <strain evidence="2">SMH4131-1</strain>
    </source>
</reference>
<accession>A0AAE0MMX8</accession>
<dbReference type="EMBL" id="JAUEPO010000001">
    <property type="protein sequence ID" value="KAK3336994.1"/>
    <property type="molecule type" value="Genomic_DNA"/>
</dbReference>
<gene>
    <name evidence="2" type="ORF">B0T19DRAFT_411218</name>
</gene>
<protein>
    <submittedName>
        <fullName evidence="2">Uncharacterized protein</fullName>
    </submittedName>
</protein>
<keyword evidence="3" id="KW-1185">Reference proteome</keyword>
<sequence length="74" mass="8731">MCWDEGGYLFSSLLLFLFLLSFWNMSFAISGSLMLLPERLVMFYVMMARSEIFLGCYKPTSFMRYILPWMCGLL</sequence>
<evidence type="ECO:0000256" key="1">
    <source>
        <dbReference type="SAM" id="Phobius"/>
    </source>
</evidence>
<keyword evidence="1" id="KW-0812">Transmembrane</keyword>
<keyword evidence="1" id="KW-0472">Membrane</keyword>